<evidence type="ECO:0000313" key="2">
    <source>
        <dbReference type="Proteomes" id="UP001165986"/>
    </source>
</evidence>
<evidence type="ECO:0000313" key="1">
    <source>
        <dbReference type="EMBL" id="MBD6615718.1"/>
    </source>
</evidence>
<sequence>MFSGTLKNNSISGIKIDLEIDIGDRSVDMTITHLLVLVQSYPLILNQPYQTCHIACISAISINLYYLSIFKTNAISRTQFVKQNLQGITLMRRK</sequence>
<dbReference type="AlphaFoldDB" id="A0AA40SVG0"/>
<protein>
    <submittedName>
        <fullName evidence="1">Uncharacterized protein</fullName>
    </submittedName>
</protein>
<comment type="caution">
    <text evidence="1">The sequence shown here is derived from an EMBL/GenBank/DDBJ whole genome shotgun (WGS) entry which is preliminary data.</text>
</comment>
<proteinExistence type="predicted"/>
<accession>A0AA40SVG0</accession>
<organism evidence="1 2">
    <name type="scientific">Komarekiella delphini-convector SJRDD-AB1</name>
    <dbReference type="NCBI Taxonomy" id="2593771"/>
    <lineage>
        <taxon>Bacteria</taxon>
        <taxon>Bacillati</taxon>
        <taxon>Cyanobacteriota</taxon>
        <taxon>Cyanophyceae</taxon>
        <taxon>Nostocales</taxon>
        <taxon>Nostocaceae</taxon>
        <taxon>Komarekiella</taxon>
        <taxon>Komarekiella delphini-convector</taxon>
    </lineage>
</organism>
<dbReference type="EMBL" id="VJXY01000006">
    <property type="protein sequence ID" value="MBD6615718.1"/>
    <property type="molecule type" value="Genomic_DNA"/>
</dbReference>
<keyword evidence="2" id="KW-1185">Reference proteome</keyword>
<gene>
    <name evidence="1" type="ORF">FNW02_07695</name>
</gene>
<name>A0AA40SVG0_9NOST</name>
<dbReference type="Proteomes" id="UP001165986">
    <property type="component" value="Unassembled WGS sequence"/>
</dbReference>
<reference evidence="1" key="1">
    <citation type="submission" date="2019-07" db="EMBL/GenBank/DDBJ databases">
        <title>Toxilogical consequences of a new and cryptic species of cyanobacteria (Komarekiella delphini-convector) recovered from the epidermis of a bottlenose dolphin and 1500 ft. in the air.</title>
        <authorList>
            <person name="Brown A.O."/>
            <person name="Dvorak P."/>
            <person name="Villanueva C.D."/>
            <person name="Foss A.J."/>
            <person name="Garvey A.D."/>
            <person name="Gibson Q.A."/>
            <person name="Johansen J.R."/>
            <person name="Casamatta D.A."/>
        </authorList>
    </citation>
    <scope>NUCLEOTIDE SEQUENCE</scope>
    <source>
        <strain evidence="1">SJRDD-AB1</strain>
    </source>
</reference>